<dbReference type="KEGG" id="sib:SIR_0193"/>
<protein>
    <submittedName>
        <fullName evidence="1">Uncharacterized protein</fullName>
    </submittedName>
</protein>
<sequence length="120" mass="13766">MTYLIKVEKNTLNINNIAVQFTGNIAEFKEINQQIIVRLDIPTTGFLTDNDFKNVYAIDVKGKIKWQIQNVRPVNNPNFQCAPIVNIQVLDDNLFVTDFMGRKYNVDIDTGNMNLKTVTK</sequence>
<dbReference type="InterPro" id="IPR011047">
    <property type="entry name" value="Quinoprotein_ADH-like_sf"/>
</dbReference>
<dbReference type="PATRIC" id="fig|862967.3.peg.177"/>
<dbReference type="HOGENOM" id="CLU_158566_0_0_9"/>
<evidence type="ECO:0000313" key="1">
    <source>
        <dbReference type="EMBL" id="AGU75585.1"/>
    </source>
</evidence>
<dbReference type="AlphaFoldDB" id="T1ZCH9"/>
<name>T1ZCH9_STRIT</name>
<dbReference type="OrthoDB" id="2057846at2"/>
<gene>
    <name evidence="1" type="ORF">SIR_0193</name>
</gene>
<dbReference type="Proteomes" id="UP000016233">
    <property type="component" value="Chromosome"/>
</dbReference>
<dbReference type="SUPFAM" id="SSF50998">
    <property type="entry name" value="Quinoprotein alcohol dehydrogenase-like"/>
    <property type="match status" value="1"/>
</dbReference>
<evidence type="ECO:0000313" key="2">
    <source>
        <dbReference type="Proteomes" id="UP000016233"/>
    </source>
</evidence>
<dbReference type="RefSeq" id="WP_020998242.1">
    <property type="nucleotide sequence ID" value="NC_022246.1"/>
</dbReference>
<reference evidence="1 2" key="1">
    <citation type="journal article" date="2013" name="BMC Genomics">
        <title>Phylogenetic relationship and virulence inference of Streptococcus Anginosus Group: curated annotation and whole-genome comparative analysis support distinct species designation.</title>
        <authorList>
            <person name="Olson A.B."/>
            <person name="Kent H."/>
            <person name="Sibley C.D."/>
            <person name="Grinwis M.E."/>
            <person name="Mabon P."/>
            <person name="Ouellette C."/>
            <person name="Tyson S."/>
            <person name="Graham M."/>
            <person name="Tyler S.D."/>
            <person name="Van Domselaar G."/>
            <person name="Surette M.G."/>
            <person name="Corbett C.R."/>
        </authorList>
    </citation>
    <scope>NUCLEOTIDE SEQUENCE [LARGE SCALE GENOMIC DNA]</scope>
    <source>
        <strain evidence="1 2">B196</strain>
    </source>
</reference>
<proteinExistence type="predicted"/>
<dbReference type="EMBL" id="CP003857">
    <property type="protein sequence ID" value="AGU75585.1"/>
    <property type="molecule type" value="Genomic_DNA"/>
</dbReference>
<keyword evidence="2" id="KW-1185">Reference proteome</keyword>
<organism evidence="1 2">
    <name type="scientific">Streptococcus intermedius B196</name>
    <dbReference type="NCBI Taxonomy" id="862967"/>
    <lineage>
        <taxon>Bacteria</taxon>
        <taxon>Bacillati</taxon>
        <taxon>Bacillota</taxon>
        <taxon>Bacilli</taxon>
        <taxon>Lactobacillales</taxon>
        <taxon>Streptococcaceae</taxon>
        <taxon>Streptococcus</taxon>
        <taxon>Streptococcus anginosus group</taxon>
    </lineage>
</organism>
<dbReference type="InterPro" id="IPR058263">
    <property type="entry name" value="DUF7957"/>
</dbReference>
<accession>T1ZCH9</accession>
<dbReference type="Pfam" id="PF25857">
    <property type="entry name" value="DUF7957"/>
    <property type="match status" value="1"/>
</dbReference>